<reference evidence="2 3" key="1">
    <citation type="submission" date="2018-04" db="EMBL/GenBank/DDBJ databases">
        <authorList>
            <person name="Go L.Y."/>
            <person name="Mitchell J.A."/>
        </authorList>
    </citation>
    <scope>NUCLEOTIDE SEQUENCE [LARGE SCALE GENOMIC DNA]</scope>
    <source>
        <strain evidence="2 3">KCJK7865</strain>
    </source>
</reference>
<organism evidence="2 3">
    <name type="scientific">Pseudomonas plecoglossicida</name>
    <dbReference type="NCBI Taxonomy" id="70775"/>
    <lineage>
        <taxon>Bacteria</taxon>
        <taxon>Pseudomonadati</taxon>
        <taxon>Pseudomonadota</taxon>
        <taxon>Gammaproteobacteria</taxon>
        <taxon>Pseudomonadales</taxon>
        <taxon>Pseudomonadaceae</taxon>
        <taxon>Pseudomonas</taxon>
    </lineage>
</organism>
<dbReference type="EMBL" id="QANO01000105">
    <property type="protein sequence ID" value="PTU52201.1"/>
    <property type="molecule type" value="Genomic_DNA"/>
</dbReference>
<comment type="caution">
    <text evidence="2">The sequence shown here is derived from an EMBL/GenBank/DDBJ whole genome shotgun (WGS) entry which is preliminary data.</text>
</comment>
<evidence type="ECO:0000313" key="3">
    <source>
        <dbReference type="Proteomes" id="UP000244874"/>
    </source>
</evidence>
<feature type="compositionally biased region" description="Basic and acidic residues" evidence="1">
    <location>
        <begin position="61"/>
        <end position="70"/>
    </location>
</feature>
<evidence type="ECO:0000313" key="2">
    <source>
        <dbReference type="EMBL" id="PTU52201.1"/>
    </source>
</evidence>
<gene>
    <name evidence="2" type="ORF">DBB42_11205</name>
</gene>
<dbReference type="Proteomes" id="UP000244874">
    <property type="component" value="Unassembled WGS sequence"/>
</dbReference>
<feature type="region of interest" description="Disordered" evidence="1">
    <location>
        <begin position="51"/>
        <end position="70"/>
    </location>
</feature>
<name>A0A2R7UJK1_PSEDL</name>
<sequence length="70" mass="7451">MTAAVFFTEISTQARSVFCGSGLVSRKGCAAAPAIHAAKLKSRGRFAPLSRHKAAPTKWTAPEKLDSFSQ</sequence>
<evidence type="ECO:0000256" key="1">
    <source>
        <dbReference type="SAM" id="MobiDB-lite"/>
    </source>
</evidence>
<accession>A0A2R7UJK1</accession>
<proteinExistence type="predicted"/>
<protein>
    <submittedName>
        <fullName evidence="2">Uncharacterized protein</fullName>
    </submittedName>
</protein>
<dbReference type="AlphaFoldDB" id="A0A2R7UJK1"/>